<sequence length="60" mass="6567">MNQSSVVVEKPSQETYTNPPPIGYPTRDVAAGDPVVATEETKSRGGAFEIVYIFLSVYFL</sequence>
<accession>A0A816VYJ4</accession>
<dbReference type="Proteomes" id="UP001295469">
    <property type="component" value="Chromosome A03"/>
</dbReference>
<feature type="region of interest" description="Disordered" evidence="1">
    <location>
        <begin position="1"/>
        <end position="27"/>
    </location>
</feature>
<protein>
    <submittedName>
        <fullName evidence="2">(rape) hypothetical protein</fullName>
    </submittedName>
</protein>
<organism evidence="2">
    <name type="scientific">Brassica napus</name>
    <name type="common">Rape</name>
    <dbReference type="NCBI Taxonomy" id="3708"/>
    <lineage>
        <taxon>Eukaryota</taxon>
        <taxon>Viridiplantae</taxon>
        <taxon>Streptophyta</taxon>
        <taxon>Embryophyta</taxon>
        <taxon>Tracheophyta</taxon>
        <taxon>Spermatophyta</taxon>
        <taxon>Magnoliopsida</taxon>
        <taxon>eudicotyledons</taxon>
        <taxon>Gunneridae</taxon>
        <taxon>Pentapetalae</taxon>
        <taxon>rosids</taxon>
        <taxon>malvids</taxon>
        <taxon>Brassicales</taxon>
        <taxon>Brassicaceae</taxon>
        <taxon>Brassiceae</taxon>
        <taxon>Brassica</taxon>
    </lineage>
</organism>
<dbReference type="AlphaFoldDB" id="A0A816VYJ4"/>
<evidence type="ECO:0000256" key="1">
    <source>
        <dbReference type="SAM" id="MobiDB-lite"/>
    </source>
</evidence>
<evidence type="ECO:0000313" key="2">
    <source>
        <dbReference type="EMBL" id="CAF2128444.1"/>
    </source>
</evidence>
<gene>
    <name evidence="2" type="ORF">DARMORV10_A03P42660.1</name>
</gene>
<name>A0A816VYJ4_BRANA</name>
<proteinExistence type="predicted"/>
<dbReference type="EMBL" id="HG994357">
    <property type="protein sequence ID" value="CAF2128444.1"/>
    <property type="molecule type" value="Genomic_DNA"/>
</dbReference>
<reference evidence="2" key="1">
    <citation type="submission" date="2021-01" db="EMBL/GenBank/DDBJ databases">
        <authorList>
            <consortium name="Genoscope - CEA"/>
            <person name="William W."/>
        </authorList>
    </citation>
    <scope>NUCLEOTIDE SEQUENCE</scope>
</reference>